<sequence>MPLNSFLAAPGSPNRLLRCAARPKWPASPSNHVRLWLAEPTRHPISQRYSRFSPGSVSKDLSHTQAHLETRRAYSATNSNNAVPDNNIHSPSLSPEIDSIKDSEHGCFVSQLLQEENYEGQSQNRLGSMQRKKRRLSRPARVLQSIKTSARMMYLNPKTGRSDLSYQRPGRFIGDVARKARRSRRHKGAPLEEKQNLDLPEPISTYTILARYLDHRCGADLGFTLTELEKDLLHRLGFDLANVESWATCLLDRNSHRATYLFKHSNQTPPLFVLLLFLRRRSLNRFAIGVIMRHLDERVSSKPLTWAALKILSVRLLRHVRQQWPETIPWIATFFVTQASAMVQKSDLNLASPRQISDITRFTNVLLHLLSLPANIAPVLSAIYQEKAQFQVLQFMANCTPAITVTQLGFRSVARNQLAHPKTATERDWAELKGRSWPPWKENRTAMDEYKGYAFGASRASKILHRMYEAGYRGHIWEEMVEVYAGWDTDSSPTIQTRTSLPHLSSPRHSKRYITELLWSARVRSTRTRREAWACFLAYELSNAPVSSYVYLAMFEKLHYPALERSSTWKKQSNLDEMLTVDQEANEAENDLLPGDMKEVIPDPTSPLHYVYLSEPIPSIEELTDRMQRQGLRPSGRLLAFFLESLPSFQSCIHVLELAKDDFNGGVGHLVSGQHGPDSCAGLLPGYLLAAFIRCLCRFGLCPPSGPAEILNLSPDRHVSELKSNRHYLLRYAYVLLSLYRPLYRPAWTAYMDVISRRYNETRTRDDGHLIRSDEVMIQYETIWGLVEALEETDLGIDGRGFQRACAITSYAVRATRTSKADAGKFKYLQSLGSRRLRTLFHTLVGADRDTQRGTTLDMEESNTIPPHIPSPADLHAYVRALGMLRDYEGLYSFSTWLTRHHAEVIALANAQYSGRRWLFTTLVALRAAVTGALEGGRHTRSGAPDDIVQLVMSQIDSVEEWGGWPELQYVEEYNNGRYLKSRLPTVGGR</sequence>
<gene>
    <name evidence="2" type="ORF">JI435_157300</name>
</gene>
<reference evidence="3" key="1">
    <citation type="journal article" date="2021" name="BMC Genomics">
        <title>Chromosome-level genome assembly and manually-curated proteome of model necrotroph Parastagonospora nodorum Sn15 reveals a genome-wide trove of candidate effector homologs, and redundancy of virulence-related functions within an accessory chromosome.</title>
        <authorList>
            <person name="Bertazzoni S."/>
            <person name="Jones D.A.B."/>
            <person name="Phan H.T."/>
            <person name="Tan K.-C."/>
            <person name="Hane J.K."/>
        </authorList>
    </citation>
    <scope>NUCLEOTIDE SEQUENCE [LARGE SCALE GENOMIC DNA]</scope>
    <source>
        <strain evidence="3">SN15 / ATCC MYA-4574 / FGSC 10173)</strain>
    </source>
</reference>
<evidence type="ECO:0000313" key="3">
    <source>
        <dbReference type="Proteomes" id="UP000663193"/>
    </source>
</evidence>
<dbReference type="AlphaFoldDB" id="A0A7U2F9M1"/>
<feature type="compositionally biased region" description="Polar residues" evidence="1">
    <location>
        <begin position="75"/>
        <end position="93"/>
    </location>
</feature>
<name>A0A7U2F9M1_PHANO</name>
<protein>
    <submittedName>
        <fullName evidence="2">Uncharacterized protein</fullName>
    </submittedName>
</protein>
<evidence type="ECO:0000256" key="1">
    <source>
        <dbReference type="SAM" id="MobiDB-lite"/>
    </source>
</evidence>
<evidence type="ECO:0000313" key="2">
    <source>
        <dbReference type="EMBL" id="QRD01229.1"/>
    </source>
</evidence>
<keyword evidence="3" id="KW-1185">Reference proteome</keyword>
<proteinExistence type="predicted"/>
<organism evidence="2 3">
    <name type="scientific">Phaeosphaeria nodorum (strain SN15 / ATCC MYA-4574 / FGSC 10173)</name>
    <name type="common">Glume blotch fungus</name>
    <name type="synonym">Parastagonospora nodorum</name>
    <dbReference type="NCBI Taxonomy" id="321614"/>
    <lineage>
        <taxon>Eukaryota</taxon>
        <taxon>Fungi</taxon>
        <taxon>Dikarya</taxon>
        <taxon>Ascomycota</taxon>
        <taxon>Pezizomycotina</taxon>
        <taxon>Dothideomycetes</taxon>
        <taxon>Pleosporomycetidae</taxon>
        <taxon>Pleosporales</taxon>
        <taxon>Pleosporineae</taxon>
        <taxon>Phaeosphaeriaceae</taxon>
        <taxon>Parastagonospora</taxon>
    </lineage>
</organism>
<dbReference type="Proteomes" id="UP000663193">
    <property type="component" value="Chromosome 12"/>
</dbReference>
<dbReference type="VEuPathDB" id="FungiDB:JI435_157300"/>
<accession>A0A7U2F9M1</accession>
<dbReference type="EMBL" id="CP069034">
    <property type="protein sequence ID" value="QRD01229.1"/>
    <property type="molecule type" value="Genomic_DNA"/>
</dbReference>
<dbReference type="OrthoDB" id="410701at2759"/>
<feature type="region of interest" description="Disordered" evidence="1">
    <location>
        <begin position="75"/>
        <end position="99"/>
    </location>
</feature>